<comment type="similarity">
    <text evidence="10">Belongs to the protein kinase superfamily. Ser/Thr protein kinase family. GCN2 subfamily.</text>
</comment>
<evidence type="ECO:0000256" key="14">
    <source>
        <dbReference type="RuleBase" id="RU000304"/>
    </source>
</evidence>
<keyword evidence="2 14" id="KW-0723">Serine/threonine-protein kinase</keyword>
<dbReference type="Gene3D" id="3.30.200.20">
    <property type="entry name" value="Phosphorylase Kinase, domain 1"/>
    <property type="match status" value="1"/>
</dbReference>
<sequence length="458" mass="51483">MAPLSIETTVHQPTQITWKFSKTLGYFVLKRGKKEVETQKDQRSEEDLECTLETKKEFSDRVGSPRVRKQPPPVKRQMAPRRSVFGQRTTVDKKEKVSISNFSIFKSSSFPDLIPLQDAFYTAITEDSAHIQMFQQPLEPLGKGSYGEVFGGVYKGDNIKYAIKKNVKFKPQDRKFLSEVRGFMGVPAHPNILKFIRGWVDGEAVYLQTEICQRDLLSHSKDGLQEEEIWSILSDILKGLSHLHDSGFLHNDLKPENILLGVDGIWKLGDFGHLTVISPDGFSAGDEGDARYLAPEVLGDMTPSKAADVFSAGMSLLEIVTCIQMPSGGESRQSILNNEVPEKFFRGYSKDLQGLIGLMIHRDPQSRPTAKELLAHPMIQNKTQNKSGTPQMFEFSGSSFSDSSPPAKRPKPDESENLSPLWHKDPPPTPTNTPNTTPRHNRPKDKKSLREKYAERNS</sequence>
<evidence type="ECO:0000256" key="15">
    <source>
        <dbReference type="SAM" id="MobiDB-lite"/>
    </source>
</evidence>
<dbReference type="GO" id="GO:0005524">
    <property type="term" value="F:ATP binding"/>
    <property type="evidence" value="ECO:0007669"/>
    <property type="project" value="UniProtKB-UniRule"/>
</dbReference>
<evidence type="ECO:0000256" key="6">
    <source>
        <dbReference type="ARBA" id="ARBA00022777"/>
    </source>
</evidence>
<evidence type="ECO:0000256" key="1">
    <source>
        <dbReference type="ARBA" id="ARBA00012513"/>
    </source>
</evidence>
<evidence type="ECO:0000256" key="4">
    <source>
        <dbReference type="ARBA" id="ARBA00022723"/>
    </source>
</evidence>
<feature type="compositionally biased region" description="Low complexity" evidence="15">
    <location>
        <begin position="393"/>
        <end position="404"/>
    </location>
</feature>
<feature type="compositionally biased region" description="Polar residues" evidence="15">
    <location>
        <begin position="381"/>
        <end position="390"/>
    </location>
</feature>
<reference evidence="17" key="1">
    <citation type="submission" date="2007-07" db="EMBL/GenBank/DDBJ databases">
        <title>PCAP assembly of the Caenorhabditis remanei genome.</title>
        <authorList>
            <consortium name="The Caenorhabditis remanei Sequencing Consortium"/>
            <person name="Wilson R.K."/>
        </authorList>
    </citation>
    <scope>NUCLEOTIDE SEQUENCE [LARGE SCALE GENOMIC DNA]</scope>
    <source>
        <strain evidence="17">PB4641</strain>
    </source>
</reference>
<dbReference type="InParanoid" id="E3MX70"/>
<evidence type="ECO:0000256" key="7">
    <source>
        <dbReference type="ARBA" id="ARBA00022840"/>
    </source>
</evidence>
<dbReference type="InterPro" id="IPR000719">
    <property type="entry name" value="Prot_kinase_dom"/>
</dbReference>
<dbReference type="InterPro" id="IPR008271">
    <property type="entry name" value="Ser/Thr_kinase_AS"/>
</dbReference>
<evidence type="ECO:0000256" key="13">
    <source>
        <dbReference type="PROSITE-ProRule" id="PRU10141"/>
    </source>
</evidence>
<keyword evidence="5 13" id="KW-0547">Nucleotide-binding</keyword>
<evidence type="ECO:0000256" key="9">
    <source>
        <dbReference type="ARBA" id="ARBA00023306"/>
    </source>
</evidence>
<name>E3MX70_CAERE</name>
<comment type="catalytic activity">
    <reaction evidence="12">
        <text>L-seryl-[protein] + ATP = O-phospho-L-seryl-[protein] + ADP + H(+)</text>
        <dbReference type="Rhea" id="RHEA:17989"/>
        <dbReference type="Rhea" id="RHEA-COMP:9863"/>
        <dbReference type="Rhea" id="RHEA-COMP:11604"/>
        <dbReference type="ChEBI" id="CHEBI:15378"/>
        <dbReference type="ChEBI" id="CHEBI:29999"/>
        <dbReference type="ChEBI" id="CHEBI:30616"/>
        <dbReference type="ChEBI" id="CHEBI:83421"/>
        <dbReference type="ChEBI" id="CHEBI:456216"/>
        <dbReference type="EC" id="2.7.11.1"/>
    </reaction>
</comment>
<evidence type="ECO:0000256" key="10">
    <source>
        <dbReference type="ARBA" id="ARBA00037982"/>
    </source>
</evidence>
<dbReference type="GO" id="GO:0004674">
    <property type="term" value="F:protein serine/threonine kinase activity"/>
    <property type="evidence" value="ECO:0007669"/>
    <property type="project" value="UniProtKB-KW"/>
</dbReference>
<keyword evidence="6" id="KW-0418">Kinase</keyword>
<dbReference type="GO" id="GO:0051321">
    <property type="term" value="P:meiotic cell cycle"/>
    <property type="evidence" value="ECO:0007669"/>
    <property type="project" value="TreeGrafter"/>
</dbReference>
<evidence type="ECO:0000256" key="2">
    <source>
        <dbReference type="ARBA" id="ARBA00022527"/>
    </source>
</evidence>
<dbReference type="InterPro" id="IPR050339">
    <property type="entry name" value="CC_SR_Kinase"/>
</dbReference>
<dbReference type="PROSITE" id="PS00107">
    <property type="entry name" value="PROTEIN_KINASE_ATP"/>
    <property type="match status" value="1"/>
</dbReference>
<evidence type="ECO:0000313" key="18">
    <source>
        <dbReference type="Proteomes" id="UP000008281"/>
    </source>
</evidence>
<evidence type="ECO:0000256" key="5">
    <source>
        <dbReference type="ARBA" id="ARBA00022741"/>
    </source>
</evidence>
<dbReference type="GO" id="GO:0046872">
    <property type="term" value="F:metal ion binding"/>
    <property type="evidence" value="ECO:0007669"/>
    <property type="project" value="UniProtKB-KW"/>
</dbReference>
<dbReference type="PANTHER" id="PTHR11042">
    <property type="entry name" value="EUKARYOTIC TRANSLATION INITIATION FACTOR 2-ALPHA KINASE EIF2-ALPHA KINASE -RELATED"/>
    <property type="match status" value="1"/>
</dbReference>
<dbReference type="SMART" id="SM00220">
    <property type="entry name" value="S_TKc"/>
    <property type="match status" value="1"/>
</dbReference>
<dbReference type="InterPro" id="IPR017441">
    <property type="entry name" value="Protein_kinase_ATP_BS"/>
</dbReference>
<keyword evidence="3" id="KW-0808">Transferase</keyword>
<evidence type="ECO:0000256" key="11">
    <source>
        <dbReference type="ARBA" id="ARBA00047899"/>
    </source>
</evidence>
<feature type="region of interest" description="Disordered" evidence="15">
    <location>
        <begin position="56"/>
        <end position="75"/>
    </location>
</feature>
<dbReference type="Pfam" id="PF00069">
    <property type="entry name" value="Pkinase"/>
    <property type="match status" value="1"/>
</dbReference>
<keyword evidence="18" id="KW-1185">Reference proteome</keyword>
<protein>
    <recommendedName>
        <fullName evidence="1">non-specific serine/threonine protein kinase</fullName>
        <ecNumber evidence="1">2.7.11.1</ecNumber>
    </recommendedName>
</protein>
<dbReference type="OrthoDB" id="5337378at2759"/>
<dbReference type="SUPFAM" id="SSF56112">
    <property type="entry name" value="Protein kinase-like (PK-like)"/>
    <property type="match status" value="1"/>
</dbReference>
<dbReference type="PROSITE" id="PS00108">
    <property type="entry name" value="PROTEIN_KINASE_ST"/>
    <property type="match status" value="1"/>
</dbReference>
<dbReference type="EMBL" id="DS268490">
    <property type="protein sequence ID" value="EFP11518.1"/>
    <property type="molecule type" value="Genomic_DNA"/>
</dbReference>
<dbReference type="GO" id="GO:0110031">
    <property type="term" value="P:negative regulation of G2/MI transition of meiotic cell cycle"/>
    <property type="evidence" value="ECO:0007669"/>
    <property type="project" value="TreeGrafter"/>
</dbReference>
<dbReference type="STRING" id="31234.E3MX70"/>
<proteinExistence type="inferred from homology"/>
<dbReference type="GO" id="GO:0005634">
    <property type="term" value="C:nucleus"/>
    <property type="evidence" value="ECO:0007669"/>
    <property type="project" value="TreeGrafter"/>
</dbReference>
<dbReference type="EC" id="2.7.11.1" evidence="1"/>
<feature type="compositionally biased region" description="Basic and acidic residues" evidence="15">
    <location>
        <begin position="446"/>
        <end position="458"/>
    </location>
</feature>
<keyword evidence="8" id="KW-0460">Magnesium</keyword>
<gene>
    <name evidence="17" type="ORF">CRE_19314</name>
</gene>
<dbReference type="PANTHER" id="PTHR11042:SF183">
    <property type="entry name" value="MEMBRANE-ASSOCIATED TYROSINE- AND THREONINE-SPECIFIC CDC2-INHIBITORY KINASE"/>
    <property type="match status" value="1"/>
</dbReference>
<keyword evidence="9" id="KW-0131">Cell cycle</keyword>
<dbReference type="AlphaFoldDB" id="E3MX70"/>
<accession>E3MX70</accession>
<evidence type="ECO:0000313" key="17">
    <source>
        <dbReference type="EMBL" id="EFP11518.1"/>
    </source>
</evidence>
<dbReference type="eggNOG" id="KOG0601">
    <property type="taxonomic scope" value="Eukaryota"/>
</dbReference>
<dbReference type="Proteomes" id="UP000008281">
    <property type="component" value="Unassembled WGS sequence"/>
</dbReference>
<evidence type="ECO:0000259" key="16">
    <source>
        <dbReference type="PROSITE" id="PS50011"/>
    </source>
</evidence>
<feature type="binding site" evidence="13">
    <location>
        <position position="165"/>
    </location>
    <ligand>
        <name>ATP</name>
        <dbReference type="ChEBI" id="CHEBI:30616"/>
    </ligand>
</feature>
<dbReference type="Gene3D" id="1.10.510.10">
    <property type="entry name" value="Transferase(Phosphotransferase) domain 1"/>
    <property type="match status" value="1"/>
</dbReference>
<evidence type="ECO:0000256" key="8">
    <source>
        <dbReference type="ARBA" id="ARBA00022842"/>
    </source>
</evidence>
<comment type="catalytic activity">
    <reaction evidence="11">
        <text>L-threonyl-[protein] + ATP = O-phospho-L-threonyl-[protein] + ADP + H(+)</text>
        <dbReference type="Rhea" id="RHEA:46608"/>
        <dbReference type="Rhea" id="RHEA-COMP:11060"/>
        <dbReference type="Rhea" id="RHEA-COMP:11605"/>
        <dbReference type="ChEBI" id="CHEBI:15378"/>
        <dbReference type="ChEBI" id="CHEBI:30013"/>
        <dbReference type="ChEBI" id="CHEBI:30616"/>
        <dbReference type="ChEBI" id="CHEBI:61977"/>
        <dbReference type="ChEBI" id="CHEBI:456216"/>
        <dbReference type="EC" id="2.7.11.1"/>
    </reaction>
</comment>
<dbReference type="InterPro" id="IPR011009">
    <property type="entry name" value="Kinase-like_dom_sf"/>
</dbReference>
<organism evidence="18">
    <name type="scientific">Caenorhabditis remanei</name>
    <name type="common">Caenorhabditis vulgaris</name>
    <dbReference type="NCBI Taxonomy" id="31234"/>
    <lineage>
        <taxon>Eukaryota</taxon>
        <taxon>Metazoa</taxon>
        <taxon>Ecdysozoa</taxon>
        <taxon>Nematoda</taxon>
        <taxon>Chromadorea</taxon>
        <taxon>Rhabditida</taxon>
        <taxon>Rhabditina</taxon>
        <taxon>Rhabditomorpha</taxon>
        <taxon>Rhabditoidea</taxon>
        <taxon>Rhabditidae</taxon>
        <taxon>Peloderinae</taxon>
        <taxon>Caenorhabditis</taxon>
    </lineage>
</organism>
<dbReference type="OMA" id="IERGDCH"/>
<dbReference type="PROSITE" id="PS50011">
    <property type="entry name" value="PROTEIN_KINASE_DOM"/>
    <property type="match status" value="1"/>
</dbReference>
<keyword evidence="7 13" id="KW-0067">ATP-binding</keyword>
<feature type="domain" description="Protein kinase" evidence="16">
    <location>
        <begin position="135"/>
        <end position="379"/>
    </location>
</feature>
<evidence type="ECO:0000256" key="3">
    <source>
        <dbReference type="ARBA" id="ARBA00022679"/>
    </source>
</evidence>
<evidence type="ECO:0000256" key="12">
    <source>
        <dbReference type="ARBA" id="ARBA00048679"/>
    </source>
</evidence>
<dbReference type="HOGENOM" id="CLU_000288_25_4_1"/>
<keyword evidence="4" id="KW-0479">Metal-binding</keyword>
<dbReference type="GO" id="GO:0005737">
    <property type="term" value="C:cytoplasm"/>
    <property type="evidence" value="ECO:0007669"/>
    <property type="project" value="TreeGrafter"/>
</dbReference>
<feature type="region of interest" description="Disordered" evidence="15">
    <location>
        <begin position="381"/>
        <end position="458"/>
    </location>
</feature>